<dbReference type="Proteomes" id="UP000535543">
    <property type="component" value="Unassembled WGS sequence"/>
</dbReference>
<evidence type="ECO:0000256" key="1">
    <source>
        <dbReference type="SAM" id="SignalP"/>
    </source>
</evidence>
<dbReference type="EMBL" id="VCQU01000005">
    <property type="protein sequence ID" value="NMN96788.1"/>
    <property type="molecule type" value="Genomic_DNA"/>
</dbReference>
<evidence type="ECO:0000313" key="2">
    <source>
        <dbReference type="EMBL" id="NMN96788.1"/>
    </source>
</evidence>
<protein>
    <recommendedName>
        <fullName evidence="4">YkuD domain-containing protein</fullName>
    </recommendedName>
</protein>
<name>A0A848KGG4_9NOCA</name>
<organism evidence="2 3">
    <name type="scientific">Antrihabitans stalactiti</name>
    <dbReference type="NCBI Taxonomy" id="2584121"/>
    <lineage>
        <taxon>Bacteria</taxon>
        <taxon>Bacillati</taxon>
        <taxon>Actinomycetota</taxon>
        <taxon>Actinomycetes</taxon>
        <taxon>Mycobacteriales</taxon>
        <taxon>Nocardiaceae</taxon>
        <taxon>Antrihabitans</taxon>
    </lineage>
</organism>
<feature type="signal peptide" evidence="1">
    <location>
        <begin position="1"/>
        <end position="15"/>
    </location>
</feature>
<reference evidence="2 3" key="2">
    <citation type="submission" date="2020-06" db="EMBL/GenBank/DDBJ databases">
        <title>Antribacter stalactiti gen. nov., sp. nov., a new member of the family Nacardiaceae isolated from a cave.</title>
        <authorList>
            <person name="Kim I.S."/>
        </authorList>
    </citation>
    <scope>NUCLEOTIDE SEQUENCE [LARGE SCALE GENOMIC DNA]</scope>
    <source>
        <strain evidence="2 3">YC2-7</strain>
    </source>
</reference>
<comment type="caution">
    <text evidence="2">The sequence shown here is derived from an EMBL/GenBank/DDBJ whole genome shotgun (WGS) entry which is preliminary data.</text>
</comment>
<evidence type="ECO:0008006" key="4">
    <source>
        <dbReference type="Google" id="ProtNLM"/>
    </source>
</evidence>
<evidence type="ECO:0000313" key="3">
    <source>
        <dbReference type="Proteomes" id="UP000535543"/>
    </source>
</evidence>
<dbReference type="GO" id="GO:0016740">
    <property type="term" value="F:transferase activity"/>
    <property type="evidence" value="ECO:0007669"/>
    <property type="project" value="InterPro"/>
</dbReference>
<reference evidence="2 3" key="1">
    <citation type="submission" date="2019-05" db="EMBL/GenBank/DDBJ databases">
        <authorList>
            <person name="Lee S.D."/>
        </authorList>
    </citation>
    <scope>NUCLEOTIDE SEQUENCE [LARGE SCALE GENOMIC DNA]</scope>
    <source>
        <strain evidence="2 3">YC2-7</strain>
    </source>
</reference>
<dbReference type="PANTHER" id="PTHR38589">
    <property type="entry name" value="BLR0621 PROTEIN"/>
    <property type="match status" value="1"/>
</dbReference>
<keyword evidence="3" id="KW-1185">Reference proteome</keyword>
<sequence length="202" mass="20775">MAAALLVMFPVSAHAAPSFDGQVGPAVQVVSVRSHGTTATIEAWQGGLSGWDRVAGPFEGFIGANGVAPVAIDGVPATPLGVFGLESVFGTGPPPGGLLPYQRVGANDWWDGDPRSPTYNSHQVCAPGTCRFDEGESEQLAIPEYEYAVVMGVNAQRVPGGGGAFFMHVSGGVPTEGCVSLERSSLLTIIRWLAPGAVIAIS</sequence>
<feature type="chain" id="PRO_5032698384" description="YkuD domain-containing protein" evidence="1">
    <location>
        <begin position="16"/>
        <end position="202"/>
    </location>
</feature>
<dbReference type="PANTHER" id="PTHR38589:SF1">
    <property type="entry name" value="BLR0621 PROTEIN"/>
    <property type="match status" value="1"/>
</dbReference>
<proteinExistence type="predicted"/>
<keyword evidence="1" id="KW-0732">Signal</keyword>
<gene>
    <name evidence="2" type="ORF">FGL95_17255</name>
</gene>
<dbReference type="AlphaFoldDB" id="A0A848KGG4"/>
<accession>A0A848KGG4</accession>